<keyword evidence="2" id="KW-1185">Reference proteome</keyword>
<name>A0A2A4I2Z5_9SPHN</name>
<proteinExistence type="predicted"/>
<accession>A0A2A4I2Z5</accession>
<dbReference type="RefSeq" id="WP_066712341.1">
    <property type="nucleotide sequence ID" value="NZ_JBHIWA010000028.1"/>
</dbReference>
<comment type="caution">
    <text evidence="1">The sequence shown here is derived from an EMBL/GenBank/DDBJ whole genome shotgun (WGS) entry which is preliminary data.</text>
</comment>
<organism evidence="1 2">
    <name type="scientific">Sphingomonas adhaesiva</name>
    <dbReference type="NCBI Taxonomy" id="28212"/>
    <lineage>
        <taxon>Bacteria</taxon>
        <taxon>Pseudomonadati</taxon>
        <taxon>Pseudomonadota</taxon>
        <taxon>Alphaproteobacteria</taxon>
        <taxon>Sphingomonadales</taxon>
        <taxon>Sphingomonadaceae</taxon>
        <taxon>Sphingomonas</taxon>
    </lineage>
</organism>
<dbReference type="EMBL" id="NWVC01000008">
    <property type="protein sequence ID" value="PCG13347.1"/>
    <property type="molecule type" value="Genomic_DNA"/>
</dbReference>
<evidence type="ECO:0000313" key="1">
    <source>
        <dbReference type="EMBL" id="PCG13347.1"/>
    </source>
</evidence>
<reference evidence="1 2" key="1">
    <citation type="submission" date="2017-09" db="EMBL/GenBank/DDBJ databases">
        <title>Sphingomonas adhaesiva DSM 7418, whole genome shotgun sequence.</title>
        <authorList>
            <person name="Feng G."/>
            <person name="Zhu H."/>
        </authorList>
    </citation>
    <scope>NUCLEOTIDE SEQUENCE [LARGE SCALE GENOMIC DNA]</scope>
    <source>
        <strain evidence="1 2">DSM 7418</strain>
    </source>
</reference>
<gene>
    <name evidence="1" type="ORF">COA07_14300</name>
</gene>
<evidence type="ECO:0000313" key="2">
    <source>
        <dbReference type="Proteomes" id="UP000218323"/>
    </source>
</evidence>
<dbReference type="AlphaFoldDB" id="A0A2A4I2Z5"/>
<protein>
    <submittedName>
        <fullName evidence="1">Uncharacterized protein</fullName>
    </submittedName>
</protein>
<sequence length="237" mass="25111">MTPLTYLEVDGAGVTGAIRINDLPVVALIAEGMRAYVPVPALLVRGANSLSAQVRANAPEARLSARVALFDDGEEFFTGAGRTLARIDAPPTTGRVQVTFDCPIGPAAWAWHSCRRWASAAEALASAAPFVATLTAAFTRGDAATIVAACAPYLADLASAFPNRPAGFYAQQMMEHLSQRATLLPLRPDGSVLCADGRLLHLLAGDGNDLIRGQDQDGPFSWRALIGEIDGRWTVIR</sequence>
<dbReference type="Proteomes" id="UP000218323">
    <property type="component" value="Unassembled WGS sequence"/>
</dbReference>